<dbReference type="PANTHER" id="PTHR24186:SF46">
    <property type="entry name" value="PROTEIN ACCELERATED CELL DEATH 6-LIKE"/>
    <property type="match status" value="1"/>
</dbReference>
<reference evidence="10" key="2">
    <citation type="journal article" date="2023" name="Int. J. Mol. Sci.">
        <title>De Novo Assembly and Annotation of 11 Diverse Shrub Willow (Salix) Genomes Reveals Novel Gene Organization in Sex-Linked Regions.</title>
        <authorList>
            <person name="Hyden B."/>
            <person name="Feng K."/>
            <person name="Yates T.B."/>
            <person name="Jawdy S."/>
            <person name="Cereghino C."/>
            <person name="Smart L.B."/>
            <person name="Muchero W."/>
        </authorList>
    </citation>
    <scope>NUCLEOTIDE SEQUENCE [LARGE SCALE GENOMIC DNA]</scope>
    <source>
        <tissue evidence="10">Shoot tip</tissue>
    </source>
</reference>
<sequence length="258" mass="28732">MLAEDRKQFDSNNNTPADGNLHKAVDPKKQDKKKTPSKDYKLLDYYGAMTTLSILYFHARPKKTLFEHFGNAQGKPPRKEETKSRIENLLVIAVLVAGVTFSGAIQLPHPTGSSLLDGYLCLDVLALNTSVVAAIILLWTNLNDVKFAPFVIWFSSLMVGGAIYMMCLAFFFAVSIALGGSDYGVLAIIIIVVGVVFFVAQTLLYIQWILPPSVNQILEGILSYHVYYLSFLFLFYSWSWLADKLSELKSGRTRSGSN</sequence>
<evidence type="ECO:0000256" key="1">
    <source>
        <dbReference type="ARBA" id="ARBA00004141"/>
    </source>
</evidence>
<keyword evidence="3" id="KW-0677">Repeat</keyword>
<evidence type="ECO:0000256" key="6">
    <source>
        <dbReference type="ARBA" id="ARBA00023136"/>
    </source>
</evidence>
<feature type="transmembrane region" description="Helical" evidence="8">
    <location>
        <begin position="119"/>
        <end position="139"/>
    </location>
</feature>
<keyword evidence="5" id="KW-0040">ANK repeat</keyword>
<gene>
    <name evidence="10" type="ORF">OIU85_003083</name>
</gene>
<evidence type="ECO:0000256" key="5">
    <source>
        <dbReference type="ARBA" id="ARBA00023043"/>
    </source>
</evidence>
<feature type="transmembrane region" description="Helical" evidence="8">
    <location>
        <begin position="222"/>
        <end position="242"/>
    </location>
</feature>
<accession>A0A9Q0T0B9</accession>
<keyword evidence="4 8" id="KW-1133">Transmembrane helix</keyword>
<name>A0A9Q0T0B9_SALVM</name>
<organism evidence="10 11">
    <name type="scientific">Salix viminalis</name>
    <name type="common">Common osier</name>
    <name type="synonym">Basket willow</name>
    <dbReference type="NCBI Taxonomy" id="40686"/>
    <lineage>
        <taxon>Eukaryota</taxon>
        <taxon>Viridiplantae</taxon>
        <taxon>Streptophyta</taxon>
        <taxon>Embryophyta</taxon>
        <taxon>Tracheophyta</taxon>
        <taxon>Spermatophyta</taxon>
        <taxon>Magnoliopsida</taxon>
        <taxon>eudicotyledons</taxon>
        <taxon>Gunneridae</taxon>
        <taxon>Pentapetalae</taxon>
        <taxon>rosids</taxon>
        <taxon>fabids</taxon>
        <taxon>Malpighiales</taxon>
        <taxon>Salicaceae</taxon>
        <taxon>Saliceae</taxon>
        <taxon>Salix</taxon>
    </lineage>
</organism>
<dbReference type="InterPro" id="IPR026961">
    <property type="entry name" value="PGG_dom"/>
</dbReference>
<feature type="region of interest" description="Disordered" evidence="7">
    <location>
        <begin position="1"/>
        <end position="35"/>
    </location>
</feature>
<reference evidence="10" key="1">
    <citation type="submission" date="2022-11" db="EMBL/GenBank/DDBJ databases">
        <authorList>
            <person name="Hyden B.L."/>
            <person name="Feng K."/>
            <person name="Yates T."/>
            <person name="Jawdy S."/>
            <person name="Smart L.B."/>
            <person name="Muchero W."/>
        </authorList>
    </citation>
    <scope>NUCLEOTIDE SEQUENCE</scope>
    <source>
        <tissue evidence="10">Shoot tip</tissue>
    </source>
</reference>
<keyword evidence="2 8" id="KW-0812">Transmembrane</keyword>
<dbReference type="EMBL" id="JAPFFL010000010">
    <property type="protein sequence ID" value="KAJ6696694.1"/>
    <property type="molecule type" value="Genomic_DNA"/>
</dbReference>
<feature type="transmembrane region" description="Helical" evidence="8">
    <location>
        <begin position="89"/>
        <end position="107"/>
    </location>
</feature>
<evidence type="ECO:0000256" key="8">
    <source>
        <dbReference type="SAM" id="Phobius"/>
    </source>
</evidence>
<evidence type="ECO:0000256" key="4">
    <source>
        <dbReference type="ARBA" id="ARBA00022989"/>
    </source>
</evidence>
<evidence type="ECO:0000259" key="9">
    <source>
        <dbReference type="Pfam" id="PF13962"/>
    </source>
</evidence>
<evidence type="ECO:0000313" key="10">
    <source>
        <dbReference type="EMBL" id="KAJ6696694.1"/>
    </source>
</evidence>
<dbReference type="Proteomes" id="UP001151529">
    <property type="component" value="Chromosome 19"/>
</dbReference>
<comment type="caution">
    <text evidence="10">The sequence shown here is derived from an EMBL/GenBank/DDBJ whole genome shotgun (WGS) entry which is preliminary data.</text>
</comment>
<feature type="transmembrane region" description="Helical" evidence="8">
    <location>
        <begin position="151"/>
        <end position="178"/>
    </location>
</feature>
<keyword evidence="6 8" id="KW-0472">Membrane</keyword>
<feature type="transmembrane region" description="Helical" evidence="8">
    <location>
        <begin position="185"/>
        <end position="210"/>
    </location>
</feature>
<evidence type="ECO:0000313" key="11">
    <source>
        <dbReference type="Proteomes" id="UP001151529"/>
    </source>
</evidence>
<dbReference type="AlphaFoldDB" id="A0A9Q0T0B9"/>
<protein>
    <recommendedName>
        <fullName evidence="9">PGG domain-containing protein</fullName>
    </recommendedName>
</protein>
<keyword evidence="11" id="KW-1185">Reference proteome</keyword>
<feature type="compositionally biased region" description="Basic and acidic residues" evidence="7">
    <location>
        <begin position="20"/>
        <end position="35"/>
    </location>
</feature>
<dbReference type="GO" id="GO:0005886">
    <property type="term" value="C:plasma membrane"/>
    <property type="evidence" value="ECO:0007669"/>
    <property type="project" value="TreeGrafter"/>
</dbReference>
<evidence type="ECO:0000256" key="3">
    <source>
        <dbReference type="ARBA" id="ARBA00022737"/>
    </source>
</evidence>
<dbReference type="OrthoDB" id="1669894at2759"/>
<comment type="subcellular location">
    <subcellularLocation>
        <location evidence="1">Membrane</location>
        <topology evidence="1">Multi-pass membrane protein</topology>
    </subcellularLocation>
</comment>
<dbReference type="PANTHER" id="PTHR24186">
    <property type="entry name" value="PROTEIN PHOSPHATASE 1 REGULATORY SUBUNIT"/>
    <property type="match status" value="1"/>
</dbReference>
<evidence type="ECO:0000256" key="7">
    <source>
        <dbReference type="SAM" id="MobiDB-lite"/>
    </source>
</evidence>
<dbReference type="Pfam" id="PF13962">
    <property type="entry name" value="PGG"/>
    <property type="match status" value="1"/>
</dbReference>
<feature type="domain" description="PGG" evidence="9">
    <location>
        <begin position="80"/>
        <end position="176"/>
    </location>
</feature>
<evidence type="ECO:0000256" key="2">
    <source>
        <dbReference type="ARBA" id="ARBA00022692"/>
    </source>
</evidence>
<proteinExistence type="predicted"/>